<protein>
    <submittedName>
        <fullName evidence="2">Uncharacterized protein</fullName>
    </submittedName>
</protein>
<name>A0A091FTT2_CUCCA</name>
<feature type="compositionally biased region" description="Polar residues" evidence="1">
    <location>
        <begin position="25"/>
        <end position="34"/>
    </location>
</feature>
<feature type="compositionally biased region" description="Basic and acidic residues" evidence="1">
    <location>
        <begin position="101"/>
        <end position="125"/>
    </location>
</feature>
<evidence type="ECO:0000256" key="1">
    <source>
        <dbReference type="SAM" id="MobiDB-lite"/>
    </source>
</evidence>
<accession>A0A091FTT2</accession>
<evidence type="ECO:0000313" key="3">
    <source>
        <dbReference type="Proteomes" id="UP000053760"/>
    </source>
</evidence>
<sequence length="125" mass="13668">PAAEAITSSETKAVKEDNKHHHSGNHQLPPSSKSAKPEKNIPEGENRQTVSASFTKPDASAVKDKSQIVGSGMCQSPPSNSLVKPQEKNVTSKKKQLTPPADEKTMYKTGSSEKKSRPERREKYQ</sequence>
<feature type="non-terminal residue" evidence="2">
    <location>
        <position position="125"/>
    </location>
</feature>
<feature type="compositionally biased region" description="Polar residues" evidence="1">
    <location>
        <begin position="1"/>
        <end position="11"/>
    </location>
</feature>
<gene>
    <name evidence="2" type="ORF">N303_07430</name>
</gene>
<feature type="region of interest" description="Disordered" evidence="1">
    <location>
        <begin position="1"/>
        <end position="125"/>
    </location>
</feature>
<proteinExistence type="predicted"/>
<feature type="compositionally biased region" description="Polar residues" evidence="1">
    <location>
        <begin position="73"/>
        <end position="83"/>
    </location>
</feature>
<feature type="compositionally biased region" description="Basic and acidic residues" evidence="1">
    <location>
        <begin position="35"/>
        <end position="46"/>
    </location>
</feature>
<dbReference type="Proteomes" id="UP000053760">
    <property type="component" value="Unassembled WGS sequence"/>
</dbReference>
<dbReference type="STRING" id="55661.A0A091FTT2"/>
<feature type="non-terminal residue" evidence="2">
    <location>
        <position position="1"/>
    </location>
</feature>
<dbReference type="EMBL" id="KL447476">
    <property type="protein sequence ID" value="KFO73930.1"/>
    <property type="molecule type" value="Genomic_DNA"/>
</dbReference>
<dbReference type="AlphaFoldDB" id="A0A091FTT2"/>
<reference evidence="2 3" key="1">
    <citation type="submission" date="2014-04" db="EMBL/GenBank/DDBJ databases">
        <title>Genome evolution of avian class.</title>
        <authorList>
            <person name="Zhang G."/>
            <person name="Li C."/>
        </authorList>
    </citation>
    <scope>NUCLEOTIDE SEQUENCE [LARGE SCALE GENOMIC DNA]</scope>
    <source>
        <strain evidence="2">BGI_N303</strain>
    </source>
</reference>
<organism evidence="2 3">
    <name type="scientific">Cuculus canorus</name>
    <name type="common">Common cuckoo</name>
    <dbReference type="NCBI Taxonomy" id="55661"/>
    <lineage>
        <taxon>Eukaryota</taxon>
        <taxon>Metazoa</taxon>
        <taxon>Chordata</taxon>
        <taxon>Craniata</taxon>
        <taxon>Vertebrata</taxon>
        <taxon>Euteleostomi</taxon>
        <taxon>Archelosauria</taxon>
        <taxon>Archosauria</taxon>
        <taxon>Dinosauria</taxon>
        <taxon>Saurischia</taxon>
        <taxon>Theropoda</taxon>
        <taxon>Coelurosauria</taxon>
        <taxon>Aves</taxon>
        <taxon>Neognathae</taxon>
        <taxon>Neoaves</taxon>
        <taxon>Otidimorphae</taxon>
        <taxon>Cuculiformes</taxon>
        <taxon>Cuculidae</taxon>
        <taxon>Cuculus</taxon>
    </lineage>
</organism>
<keyword evidence="3" id="KW-1185">Reference proteome</keyword>
<evidence type="ECO:0000313" key="2">
    <source>
        <dbReference type="EMBL" id="KFO73930.1"/>
    </source>
</evidence>